<gene>
    <name evidence="1" type="ORF">CEXT_600611</name>
</gene>
<sequence length="118" mass="13478">MPLTFFSLTYRTNIPPVSMATGKKTIWRHECPSDPRKYGNIYSYTLYQMSVLNFAEMHFNRNTSSSLAHQPHSGTDGIGQWRYGFSVKENYASEPFSCASGPFFLKNSSPINDDETEF</sequence>
<evidence type="ECO:0000313" key="2">
    <source>
        <dbReference type="Proteomes" id="UP001054945"/>
    </source>
</evidence>
<organism evidence="1 2">
    <name type="scientific">Caerostris extrusa</name>
    <name type="common">Bark spider</name>
    <name type="synonym">Caerostris bankana</name>
    <dbReference type="NCBI Taxonomy" id="172846"/>
    <lineage>
        <taxon>Eukaryota</taxon>
        <taxon>Metazoa</taxon>
        <taxon>Ecdysozoa</taxon>
        <taxon>Arthropoda</taxon>
        <taxon>Chelicerata</taxon>
        <taxon>Arachnida</taxon>
        <taxon>Araneae</taxon>
        <taxon>Araneomorphae</taxon>
        <taxon>Entelegynae</taxon>
        <taxon>Araneoidea</taxon>
        <taxon>Araneidae</taxon>
        <taxon>Caerostris</taxon>
    </lineage>
</organism>
<evidence type="ECO:0000313" key="1">
    <source>
        <dbReference type="EMBL" id="GIY99624.1"/>
    </source>
</evidence>
<dbReference type="AlphaFoldDB" id="A0AAV4XXZ4"/>
<dbReference type="Proteomes" id="UP001054945">
    <property type="component" value="Unassembled WGS sequence"/>
</dbReference>
<accession>A0AAV4XXZ4</accession>
<proteinExistence type="predicted"/>
<name>A0AAV4XXZ4_CAEEX</name>
<protein>
    <submittedName>
        <fullName evidence="1">Uncharacterized protein</fullName>
    </submittedName>
</protein>
<comment type="caution">
    <text evidence="1">The sequence shown here is derived from an EMBL/GenBank/DDBJ whole genome shotgun (WGS) entry which is preliminary data.</text>
</comment>
<reference evidence="1 2" key="1">
    <citation type="submission" date="2021-06" db="EMBL/GenBank/DDBJ databases">
        <title>Caerostris extrusa draft genome.</title>
        <authorList>
            <person name="Kono N."/>
            <person name="Arakawa K."/>
        </authorList>
    </citation>
    <scope>NUCLEOTIDE SEQUENCE [LARGE SCALE GENOMIC DNA]</scope>
</reference>
<keyword evidence="2" id="KW-1185">Reference proteome</keyword>
<dbReference type="EMBL" id="BPLR01018442">
    <property type="protein sequence ID" value="GIY99624.1"/>
    <property type="molecule type" value="Genomic_DNA"/>
</dbReference>